<dbReference type="PANTHER" id="PTHR30627:SF26">
    <property type="entry name" value="PENICILLIN-BINDING PROTEIN 2B"/>
    <property type="match status" value="1"/>
</dbReference>
<evidence type="ECO:0000256" key="1">
    <source>
        <dbReference type="ARBA" id="ARBA00004370"/>
    </source>
</evidence>
<organism evidence="6 7">
    <name type="scientific">Ammoniphilus oxalaticus</name>
    <dbReference type="NCBI Taxonomy" id="66863"/>
    <lineage>
        <taxon>Bacteria</taxon>
        <taxon>Bacillati</taxon>
        <taxon>Bacillota</taxon>
        <taxon>Bacilli</taxon>
        <taxon>Bacillales</taxon>
        <taxon>Paenibacillaceae</taxon>
        <taxon>Aneurinibacillus group</taxon>
        <taxon>Ammoniphilus</taxon>
    </lineage>
</organism>
<dbReference type="GO" id="GO:0008658">
    <property type="term" value="F:penicillin binding"/>
    <property type="evidence" value="ECO:0007669"/>
    <property type="project" value="InterPro"/>
</dbReference>
<dbReference type="CDD" id="cd06576">
    <property type="entry name" value="PASTA_Pbp2x-like_1"/>
    <property type="match status" value="1"/>
</dbReference>
<evidence type="ECO:0000313" key="7">
    <source>
        <dbReference type="Proteomes" id="UP000284219"/>
    </source>
</evidence>
<keyword evidence="3" id="KW-0472">Membrane</keyword>
<dbReference type="InterPro" id="IPR036138">
    <property type="entry name" value="PBP_dimer_sf"/>
</dbReference>
<feature type="domain" description="PASTA" evidence="5">
    <location>
        <begin position="652"/>
        <end position="709"/>
    </location>
</feature>
<feature type="domain" description="PASTA" evidence="5">
    <location>
        <begin position="590"/>
        <end position="650"/>
    </location>
</feature>
<comment type="caution">
    <text evidence="6">The sequence shown here is derived from an EMBL/GenBank/DDBJ whole genome shotgun (WGS) entry which is preliminary data.</text>
</comment>
<feature type="region of interest" description="Disordered" evidence="4">
    <location>
        <begin position="703"/>
        <end position="749"/>
    </location>
</feature>
<evidence type="ECO:0000259" key="5">
    <source>
        <dbReference type="PROSITE" id="PS51178"/>
    </source>
</evidence>
<dbReference type="InterPro" id="IPR005543">
    <property type="entry name" value="PASTA_dom"/>
</dbReference>
<dbReference type="SUPFAM" id="SSF56601">
    <property type="entry name" value="beta-lactamase/transpeptidase-like"/>
    <property type="match status" value="1"/>
</dbReference>
<evidence type="ECO:0000256" key="2">
    <source>
        <dbReference type="ARBA" id="ARBA00007171"/>
    </source>
</evidence>
<evidence type="ECO:0000313" key="6">
    <source>
        <dbReference type="EMBL" id="RKD24094.1"/>
    </source>
</evidence>
<feature type="compositionally biased region" description="Acidic residues" evidence="4">
    <location>
        <begin position="718"/>
        <end position="742"/>
    </location>
</feature>
<dbReference type="Gene3D" id="3.30.450.330">
    <property type="match status" value="1"/>
</dbReference>
<dbReference type="PANTHER" id="PTHR30627">
    <property type="entry name" value="PEPTIDOGLYCAN D,D-TRANSPEPTIDASE"/>
    <property type="match status" value="1"/>
</dbReference>
<protein>
    <recommendedName>
        <fullName evidence="5">PASTA domain-containing protein</fullName>
    </recommendedName>
</protein>
<evidence type="ECO:0000256" key="3">
    <source>
        <dbReference type="ARBA" id="ARBA00023136"/>
    </source>
</evidence>
<sequence>MTEKRIRMRTVFLGGAFTFLFFLLLLRVFWIQTVNAQWLLEKAQLQWERNDTLQPKRGTIFDRNGELLAYTSKAYTVIAKLRPLSKKDEDYVDRAFEAAQKLAPILGMSTDRITKLIEDGKAAKRGQVELRPGGWKIDEDKAEEIAKLAIPGIILYPETKRYYPNDAFAAHVLGYTDLDDKAVMGIEKVFDERLQGTDGKLRVLKDQRGFKLPAAGSEDDFIPARDGDNIYLTIDYQIQNYVEDALNNITKKYKANGISVIVADPHSGEILAMANRPHFSPNKYQDITNWTNFAISNTFEPGSTFKIVTLAAAIEEGAYRNDLTYMSGTYRRDALGPPIRDHNQGKGWGTISYLRGVQESSNVLFTILGYENLGKDKLYEYLQKFGFGQQTGIGLPGEASAELRDKERLYPRDVASMTFGQGVVVTAIQQVAAVSAVANGGELVKPYVVKEIRDAQTGEVIERTERTVKRRVISEETAKQTRDILESVVDEGTGSFYRIEGYHVAGKTGTAQVVGANGRYLANKHIYSFIGFAPKDDPKFVVYVMVDQPNVSNFGGRDIVAPIFKHIMENSLQYKKVSPDLEAETIDVEETDAIAIPDLSGKTPVIAEEMLKQVKLRLKVVGTGSKIVGQYPRPGEEVIAGSVLYVITDKVDEDYLPDFTGQTLREVMEYSSMMGLSLDVHGKGYVVSQNIEEGTRVKRGGQLAVELKPRSNQLEDERITEEEEQQETELEESDEAEEEVSGDVDNQER</sequence>
<dbReference type="PROSITE" id="PS51178">
    <property type="entry name" value="PASTA"/>
    <property type="match status" value="2"/>
</dbReference>
<dbReference type="Pfam" id="PF03793">
    <property type="entry name" value="PASTA"/>
    <property type="match status" value="2"/>
</dbReference>
<dbReference type="Pfam" id="PF03717">
    <property type="entry name" value="PBP_dimer"/>
    <property type="match status" value="1"/>
</dbReference>
<dbReference type="SMART" id="SM00740">
    <property type="entry name" value="PASTA"/>
    <property type="match status" value="2"/>
</dbReference>
<dbReference type="InterPro" id="IPR050515">
    <property type="entry name" value="Beta-lactam/transpept"/>
</dbReference>
<dbReference type="InterPro" id="IPR005311">
    <property type="entry name" value="PBP_dimer"/>
</dbReference>
<dbReference type="Gene3D" id="3.90.1310.10">
    <property type="entry name" value="Penicillin-binding protein 2a (Domain 2)"/>
    <property type="match status" value="1"/>
</dbReference>
<dbReference type="Pfam" id="PF00905">
    <property type="entry name" value="Transpeptidase"/>
    <property type="match status" value="1"/>
</dbReference>
<keyword evidence="7" id="KW-1185">Reference proteome</keyword>
<comment type="subcellular location">
    <subcellularLocation>
        <location evidence="1">Membrane</location>
    </subcellularLocation>
</comment>
<feature type="compositionally biased region" description="Basic and acidic residues" evidence="4">
    <location>
        <begin position="707"/>
        <end position="717"/>
    </location>
</feature>
<accession>A0A419SJ77</accession>
<dbReference type="InterPro" id="IPR001460">
    <property type="entry name" value="PCN-bd_Tpept"/>
</dbReference>
<dbReference type="OrthoDB" id="9804124at2"/>
<comment type="similarity">
    <text evidence="2">Belongs to the transpeptidase family.</text>
</comment>
<dbReference type="Gene3D" id="3.40.710.10">
    <property type="entry name" value="DD-peptidase/beta-lactamase superfamily"/>
    <property type="match status" value="1"/>
</dbReference>
<proteinExistence type="inferred from homology"/>
<dbReference type="GO" id="GO:0071555">
    <property type="term" value="P:cell wall organization"/>
    <property type="evidence" value="ECO:0007669"/>
    <property type="project" value="TreeGrafter"/>
</dbReference>
<dbReference type="Proteomes" id="UP000284219">
    <property type="component" value="Unassembled WGS sequence"/>
</dbReference>
<dbReference type="SUPFAM" id="SSF56519">
    <property type="entry name" value="Penicillin binding protein dimerisation domain"/>
    <property type="match status" value="1"/>
</dbReference>
<name>A0A419SJ77_9BACL</name>
<gene>
    <name evidence="6" type="ORF">BEP19_06710</name>
</gene>
<dbReference type="SUPFAM" id="SSF54184">
    <property type="entry name" value="Penicillin-binding protein 2x (pbp-2x), c-terminal domain"/>
    <property type="match status" value="2"/>
</dbReference>
<dbReference type="AlphaFoldDB" id="A0A419SJ77"/>
<dbReference type="RefSeq" id="WP_120189353.1">
    <property type="nucleotide sequence ID" value="NZ_MCHY01000008.1"/>
</dbReference>
<dbReference type="EMBL" id="MCHY01000008">
    <property type="protein sequence ID" value="RKD24094.1"/>
    <property type="molecule type" value="Genomic_DNA"/>
</dbReference>
<evidence type="ECO:0000256" key="4">
    <source>
        <dbReference type="SAM" id="MobiDB-lite"/>
    </source>
</evidence>
<dbReference type="CDD" id="cd06575">
    <property type="entry name" value="PASTA_Pbp2x-like_2"/>
    <property type="match status" value="1"/>
</dbReference>
<reference evidence="6 7" key="1">
    <citation type="submission" date="2016-08" db="EMBL/GenBank/DDBJ databases">
        <title>Novel Firmicute Genomes.</title>
        <authorList>
            <person name="Poppleton D.I."/>
            <person name="Gribaldo S."/>
        </authorList>
    </citation>
    <scope>NUCLEOTIDE SEQUENCE [LARGE SCALE GENOMIC DNA]</scope>
    <source>
        <strain evidence="6 7">RAOx-1</strain>
    </source>
</reference>
<dbReference type="InterPro" id="IPR012338">
    <property type="entry name" value="Beta-lactam/transpept-like"/>
</dbReference>
<dbReference type="GO" id="GO:0005886">
    <property type="term" value="C:plasma membrane"/>
    <property type="evidence" value="ECO:0007669"/>
    <property type="project" value="TreeGrafter"/>
</dbReference>